<keyword evidence="3" id="KW-1185">Reference proteome</keyword>
<comment type="caution">
    <text evidence="2">The sequence shown here is derived from an EMBL/GenBank/DDBJ whole genome shotgun (WGS) entry which is preliminary data.</text>
</comment>
<organism evidence="2 3">
    <name type="scientific">Tengunoibacter tsumagoiensis</name>
    <dbReference type="NCBI Taxonomy" id="2014871"/>
    <lineage>
        <taxon>Bacteria</taxon>
        <taxon>Bacillati</taxon>
        <taxon>Chloroflexota</taxon>
        <taxon>Ktedonobacteria</taxon>
        <taxon>Ktedonobacterales</taxon>
        <taxon>Dictyobacteraceae</taxon>
        <taxon>Tengunoibacter</taxon>
    </lineage>
</organism>
<dbReference type="SUPFAM" id="SSF53850">
    <property type="entry name" value="Periplasmic binding protein-like II"/>
    <property type="match status" value="1"/>
</dbReference>
<protein>
    <submittedName>
        <fullName evidence="2">Sugar ABC transporter substrate-binding protein</fullName>
    </submittedName>
</protein>
<sequence length="422" mass="46486">MIRPAHDKRKLTASLALLMLFLASCTPFPPAPSSGKIPLTLWYWTRSIDDALLARVEQHFPQIHLQAIKIGGPFDTKLRTVLAGQTAVPDIVAINSNIATYFPDDDQFVDLYTLGAGRLASQYLTWKWKQGETPSGHLIGFPMDTGPTALFYRTDLFQKAGLPTDPTQVSARMASWDDYIQAAQKMQQSTHGQSFMFNDIGSTFNLILGQMGKRFFAPSGQYIGDQEHIRTAWDLALRVHQLDLSAKISNGTTDWSAAVSNGTLASFVGAVWTKKRLLDSAKNTKGLWRVARAPGGDGNDGGSFLAITKASPHPREAFQVLSWLLSPASQLQAYLDLGIFPSAPADLTSTKMFRPETFYGGQITTKIFTESAKNVVPGYIGPNNDLVSTLFQQELSLIETQNSDSQTAWNDVQQQIARELTH</sequence>
<accession>A0A402A6F1</accession>
<name>A0A402A6F1_9CHLR</name>
<feature type="signal peptide" evidence="1">
    <location>
        <begin position="1"/>
        <end position="25"/>
    </location>
</feature>
<evidence type="ECO:0000313" key="2">
    <source>
        <dbReference type="EMBL" id="GCE14714.1"/>
    </source>
</evidence>
<dbReference type="PANTHER" id="PTHR43649">
    <property type="entry name" value="ARABINOSE-BINDING PROTEIN-RELATED"/>
    <property type="match status" value="1"/>
</dbReference>
<dbReference type="OrthoDB" id="9768630at2"/>
<evidence type="ECO:0000313" key="3">
    <source>
        <dbReference type="Proteomes" id="UP000287352"/>
    </source>
</evidence>
<dbReference type="Pfam" id="PF01547">
    <property type="entry name" value="SBP_bac_1"/>
    <property type="match status" value="1"/>
</dbReference>
<gene>
    <name evidence="2" type="ORF">KTT_45730</name>
</gene>
<feature type="chain" id="PRO_5019510724" evidence="1">
    <location>
        <begin position="26"/>
        <end position="422"/>
    </location>
</feature>
<proteinExistence type="predicted"/>
<dbReference type="EMBL" id="BIFR01000002">
    <property type="protein sequence ID" value="GCE14714.1"/>
    <property type="molecule type" value="Genomic_DNA"/>
</dbReference>
<evidence type="ECO:0000256" key="1">
    <source>
        <dbReference type="SAM" id="SignalP"/>
    </source>
</evidence>
<reference evidence="3" key="1">
    <citation type="submission" date="2018-12" db="EMBL/GenBank/DDBJ databases">
        <title>Tengunoibacter tsumagoiensis gen. nov., sp. nov., Dictyobacter kobayashii sp. nov., D. alpinus sp. nov., and D. joshuensis sp. nov. and description of Dictyobacteraceae fam. nov. within the order Ktedonobacterales isolated from Tengu-no-mugimeshi.</title>
        <authorList>
            <person name="Wang C.M."/>
            <person name="Zheng Y."/>
            <person name="Sakai Y."/>
            <person name="Toyoda A."/>
            <person name="Minakuchi Y."/>
            <person name="Abe K."/>
            <person name="Yokota A."/>
            <person name="Yabe S."/>
        </authorList>
    </citation>
    <scope>NUCLEOTIDE SEQUENCE [LARGE SCALE GENOMIC DNA]</scope>
    <source>
        <strain evidence="3">Uno3</strain>
    </source>
</reference>
<dbReference type="AlphaFoldDB" id="A0A402A6F1"/>
<dbReference type="PANTHER" id="PTHR43649:SF32">
    <property type="entry name" value="SUGAR BINDING SECRETED PROTEIN"/>
    <property type="match status" value="1"/>
</dbReference>
<dbReference type="InterPro" id="IPR050490">
    <property type="entry name" value="Bact_solute-bd_prot1"/>
</dbReference>
<dbReference type="Gene3D" id="3.40.190.10">
    <property type="entry name" value="Periplasmic binding protein-like II"/>
    <property type="match status" value="1"/>
</dbReference>
<dbReference type="Proteomes" id="UP000287352">
    <property type="component" value="Unassembled WGS sequence"/>
</dbReference>
<dbReference type="RefSeq" id="WP_126582254.1">
    <property type="nucleotide sequence ID" value="NZ_BIFR01000002.1"/>
</dbReference>
<dbReference type="PROSITE" id="PS51257">
    <property type="entry name" value="PROKAR_LIPOPROTEIN"/>
    <property type="match status" value="1"/>
</dbReference>
<keyword evidence="1" id="KW-0732">Signal</keyword>
<dbReference type="InterPro" id="IPR006059">
    <property type="entry name" value="SBP"/>
</dbReference>